<accession>A0ABV0MKM0</accession>
<dbReference type="InterPro" id="IPR016161">
    <property type="entry name" value="Ald_DH/histidinol_DH"/>
</dbReference>
<keyword evidence="1" id="KW-0560">Oxidoreductase</keyword>
<dbReference type="Proteomes" id="UP001476798">
    <property type="component" value="Unassembled WGS sequence"/>
</dbReference>
<evidence type="ECO:0000259" key="2">
    <source>
        <dbReference type="Pfam" id="PF00171"/>
    </source>
</evidence>
<evidence type="ECO:0000256" key="1">
    <source>
        <dbReference type="ARBA" id="ARBA00023002"/>
    </source>
</evidence>
<dbReference type="InterPro" id="IPR016162">
    <property type="entry name" value="Ald_DH_N"/>
</dbReference>
<evidence type="ECO:0000313" key="3">
    <source>
        <dbReference type="EMBL" id="MEQ2159660.1"/>
    </source>
</evidence>
<gene>
    <name evidence="3" type="ORF">GOODEAATRI_025314</name>
</gene>
<protein>
    <recommendedName>
        <fullName evidence="2">Aldehyde dehydrogenase domain-containing protein</fullName>
    </recommendedName>
</protein>
<proteinExistence type="predicted"/>
<keyword evidence="4" id="KW-1185">Reference proteome</keyword>
<reference evidence="3 4" key="1">
    <citation type="submission" date="2021-06" db="EMBL/GenBank/DDBJ databases">
        <authorList>
            <person name="Palmer J.M."/>
        </authorList>
    </citation>
    <scope>NUCLEOTIDE SEQUENCE [LARGE SCALE GENOMIC DNA]</scope>
    <source>
        <strain evidence="3 4">GA_2019</strain>
        <tissue evidence="3">Muscle</tissue>
    </source>
</reference>
<organism evidence="3 4">
    <name type="scientific">Goodea atripinnis</name>
    <dbReference type="NCBI Taxonomy" id="208336"/>
    <lineage>
        <taxon>Eukaryota</taxon>
        <taxon>Metazoa</taxon>
        <taxon>Chordata</taxon>
        <taxon>Craniata</taxon>
        <taxon>Vertebrata</taxon>
        <taxon>Euteleostomi</taxon>
        <taxon>Actinopterygii</taxon>
        <taxon>Neopterygii</taxon>
        <taxon>Teleostei</taxon>
        <taxon>Neoteleostei</taxon>
        <taxon>Acanthomorphata</taxon>
        <taxon>Ovalentaria</taxon>
        <taxon>Atherinomorphae</taxon>
        <taxon>Cyprinodontiformes</taxon>
        <taxon>Goodeidae</taxon>
        <taxon>Goodea</taxon>
    </lineage>
</organism>
<dbReference type="EMBL" id="JAHRIO010002957">
    <property type="protein sequence ID" value="MEQ2159660.1"/>
    <property type="molecule type" value="Genomic_DNA"/>
</dbReference>
<dbReference type="InterPro" id="IPR015590">
    <property type="entry name" value="Aldehyde_DH_dom"/>
</dbReference>
<dbReference type="InterPro" id="IPR050740">
    <property type="entry name" value="Aldehyde_DH_Superfamily"/>
</dbReference>
<dbReference type="SUPFAM" id="SSF53720">
    <property type="entry name" value="ALDH-like"/>
    <property type="match status" value="1"/>
</dbReference>
<comment type="caution">
    <text evidence="3">The sequence shown here is derived from an EMBL/GenBank/DDBJ whole genome shotgun (WGS) entry which is preliminary data.</text>
</comment>
<feature type="domain" description="Aldehyde dehydrogenase" evidence="2">
    <location>
        <begin position="47"/>
        <end position="96"/>
    </location>
</feature>
<evidence type="ECO:0000313" key="4">
    <source>
        <dbReference type="Proteomes" id="UP001476798"/>
    </source>
</evidence>
<dbReference type="Pfam" id="PF00171">
    <property type="entry name" value="Aldedh"/>
    <property type="match status" value="1"/>
</dbReference>
<name>A0ABV0MKM0_9TELE</name>
<dbReference type="PANTHER" id="PTHR43353">
    <property type="entry name" value="SUCCINATE-SEMIALDEHYDE DEHYDROGENASE, MITOCHONDRIAL"/>
    <property type="match status" value="1"/>
</dbReference>
<sequence length="160" mass="17595">MSAVRVLTSRRFLRQVAPSLPASMRRHYSLDVPAALLRTQGYLGGRWVSAASEFPVLDPATGQELTQVSDCGPAEAKQAVDAAYEAFQSWKQTTAKVGGCCLLCRTLFKRYIVQINAAYLPNKDSEPPVRLLHNLSTTSFHVTLICSFLPNPASKLAHMM</sequence>
<dbReference type="Gene3D" id="3.40.605.10">
    <property type="entry name" value="Aldehyde Dehydrogenase, Chain A, domain 1"/>
    <property type="match status" value="1"/>
</dbReference>
<dbReference type="PANTHER" id="PTHR43353:SF5">
    <property type="entry name" value="SUCCINATE-SEMIALDEHYDE DEHYDROGENASE, MITOCHONDRIAL"/>
    <property type="match status" value="1"/>
</dbReference>